<reference evidence="10" key="3">
    <citation type="submission" date="2025-09" db="UniProtKB">
        <authorList>
            <consortium name="Ensembl"/>
        </authorList>
    </citation>
    <scope>IDENTIFICATION</scope>
</reference>
<keyword evidence="5" id="KW-0963">Cytoplasm</keyword>
<dbReference type="AlphaFoldDB" id="A0A7N5P3C7"/>
<reference evidence="10" key="2">
    <citation type="submission" date="2025-08" db="UniProtKB">
        <authorList>
            <consortium name="Ensembl"/>
        </authorList>
    </citation>
    <scope>IDENTIFICATION</scope>
</reference>
<feature type="domain" description="GST C-terminal" evidence="9">
    <location>
        <begin position="59"/>
        <end position="176"/>
    </location>
</feature>
<evidence type="ECO:0000256" key="4">
    <source>
        <dbReference type="ARBA" id="ARBA00012452"/>
    </source>
</evidence>
<dbReference type="InterPro" id="IPR004046">
    <property type="entry name" value="GST_C"/>
</dbReference>
<dbReference type="InParanoid" id="A0A7N5P3C7"/>
<evidence type="ECO:0000256" key="1">
    <source>
        <dbReference type="ARBA" id="ARBA00004496"/>
    </source>
</evidence>
<dbReference type="PANTHER" id="PTHR11571:SF137">
    <property type="entry name" value="GLUTATHIONE S-TRANSFERASE MU 4"/>
    <property type="match status" value="1"/>
</dbReference>
<dbReference type="Proteomes" id="UP000008912">
    <property type="component" value="Unassembled WGS sequence"/>
</dbReference>
<comment type="similarity">
    <text evidence="2">Belongs to the GST superfamily. Mu family.</text>
</comment>
<comment type="subcellular location">
    <subcellularLocation>
        <location evidence="1">Cytoplasm</location>
    </subcellularLocation>
</comment>
<feature type="domain" description="GST N-terminal" evidence="8">
    <location>
        <begin position="1"/>
        <end position="57"/>
    </location>
</feature>
<dbReference type="EC" id="2.5.1.18" evidence="4"/>
<dbReference type="SUPFAM" id="SSF47616">
    <property type="entry name" value="GST C-terminal domain-like"/>
    <property type="match status" value="1"/>
</dbReference>
<dbReference type="GO" id="GO:0006749">
    <property type="term" value="P:glutathione metabolic process"/>
    <property type="evidence" value="ECO:0007669"/>
    <property type="project" value="TreeGrafter"/>
</dbReference>
<dbReference type="Pfam" id="PF14497">
    <property type="entry name" value="GST_C_3"/>
    <property type="match status" value="1"/>
</dbReference>
<dbReference type="PROSITE" id="PS50404">
    <property type="entry name" value="GST_NTER"/>
    <property type="match status" value="1"/>
</dbReference>
<gene>
    <name evidence="10" type="primary">LOC117798973</name>
</gene>
<proteinExistence type="inferred from homology"/>
<dbReference type="GO" id="GO:0006629">
    <property type="term" value="P:lipid metabolic process"/>
    <property type="evidence" value="ECO:0007669"/>
    <property type="project" value="UniProtKB-KW"/>
</dbReference>
<reference evidence="10 11" key="1">
    <citation type="journal article" date="2010" name="Nature">
        <title>The sequence and de novo assembly of the giant panda genome.</title>
        <authorList>
            <person name="Li R."/>
            <person name="Fan W."/>
            <person name="Tian G."/>
            <person name="Zhu H."/>
            <person name="He L."/>
            <person name="Cai J."/>
            <person name="Huang Q."/>
            <person name="Cai Q."/>
            <person name="Li B."/>
            <person name="Bai Y."/>
            <person name="Zhang Z."/>
            <person name="Zhang Y."/>
            <person name="Wang W."/>
            <person name="Li J."/>
            <person name="Wei F."/>
            <person name="Li H."/>
            <person name="Jian M."/>
            <person name="Li J."/>
            <person name="Zhang Z."/>
            <person name="Nielsen R."/>
            <person name="Li D."/>
            <person name="Gu W."/>
            <person name="Yang Z."/>
            <person name="Xuan Z."/>
            <person name="Ryder O.A."/>
            <person name="Leung F.C."/>
            <person name="Zhou Y."/>
            <person name="Cao J."/>
            <person name="Sun X."/>
            <person name="Fu Y."/>
            <person name="Fang X."/>
            <person name="Guo X."/>
            <person name="Wang B."/>
            <person name="Hou R."/>
            <person name="Shen F."/>
            <person name="Mu B."/>
            <person name="Ni P."/>
            <person name="Lin R."/>
            <person name="Qian W."/>
            <person name="Wang G."/>
            <person name="Yu C."/>
            <person name="Nie W."/>
            <person name="Wang J."/>
            <person name="Wu Z."/>
            <person name="Liang H."/>
            <person name="Min J."/>
            <person name="Wu Q."/>
            <person name="Cheng S."/>
            <person name="Ruan J."/>
            <person name="Wang M."/>
            <person name="Shi Z."/>
            <person name="Wen M."/>
            <person name="Liu B."/>
            <person name="Ren X."/>
            <person name="Zheng H."/>
            <person name="Dong D."/>
            <person name="Cook K."/>
            <person name="Shan G."/>
            <person name="Zhang H."/>
            <person name="Kosiol C."/>
            <person name="Xie X."/>
            <person name="Lu Z."/>
            <person name="Zheng H."/>
            <person name="Li Y."/>
            <person name="Steiner C.C."/>
            <person name="Lam T.T."/>
            <person name="Lin S."/>
            <person name="Zhang Q."/>
            <person name="Li G."/>
            <person name="Tian J."/>
            <person name="Gong T."/>
            <person name="Liu H."/>
            <person name="Zhang D."/>
            <person name="Fang L."/>
            <person name="Ye C."/>
            <person name="Zhang J."/>
            <person name="Hu W."/>
            <person name="Xu A."/>
            <person name="Ren Y."/>
            <person name="Zhang G."/>
            <person name="Bruford M.W."/>
            <person name="Li Q."/>
            <person name="Ma L."/>
            <person name="Guo Y."/>
            <person name="An N."/>
            <person name="Hu Y."/>
            <person name="Zheng Y."/>
            <person name="Shi Y."/>
            <person name="Li Z."/>
            <person name="Liu Q."/>
            <person name="Chen Y."/>
            <person name="Zhao J."/>
            <person name="Qu N."/>
            <person name="Zhao S."/>
            <person name="Tian F."/>
            <person name="Wang X."/>
            <person name="Wang H."/>
            <person name="Xu L."/>
            <person name="Liu X."/>
            <person name="Vinar T."/>
            <person name="Wang Y."/>
            <person name="Lam T.W."/>
            <person name="Yiu S.M."/>
            <person name="Liu S."/>
            <person name="Zhang H."/>
            <person name="Li D."/>
            <person name="Huang Y."/>
            <person name="Wang X."/>
            <person name="Yang G."/>
            <person name="Jiang Z."/>
            <person name="Wang J."/>
            <person name="Qin N."/>
            <person name="Li L."/>
            <person name="Li J."/>
            <person name="Bolund L."/>
            <person name="Kristiansen K."/>
            <person name="Wong G.K."/>
            <person name="Olson M."/>
            <person name="Zhang X."/>
            <person name="Li S."/>
            <person name="Yang H."/>
            <person name="Wang J."/>
            <person name="Wang J."/>
        </authorList>
    </citation>
    <scope>NUCLEOTIDE SEQUENCE [LARGE SCALE GENOMIC DNA]</scope>
</reference>
<dbReference type="InterPro" id="IPR036282">
    <property type="entry name" value="Glutathione-S-Trfase_C_sf"/>
</dbReference>
<evidence type="ECO:0000259" key="9">
    <source>
        <dbReference type="PROSITE" id="PS50405"/>
    </source>
</evidence>
<dbReference type="InterPro" id="IPR003081">
    <property type="entry name" value="GST_mu"/>
</dbReference>
<organism evidence="10 11">
    <name type="scientific">Ailuropoda melanoleuca</name>
    <name type="common">Giant panda</name>
    <dbReference type="NCBI Taxonomy" id="9646"/>
    <lineage>
        <taxon>Eukaryota</taxon>
        <taxon>Metazoa</taxon>
        <taxon>Chordata</taxon>
        <taxon>Craniata</taxon>
        <taxon>Vertebrata</taxon>
        <taxon>Euteleostomi</taxon>
        <taxon>Mammalia</taxon>
        <taxon>Eutheria</taxon>
        <taxon>Laurasiatheria</taxon>
        <taxon>Carnivora</taxon>
        <taxon>Caniformia</taxon>
        <taxon>Ursidae</taxon>
        <taxon>Ailuropoda</taxon>
    </lineage>
</organism>
<name>A0A7N5P3C7_AILME</name>
<evidence type="ECO:0000313" key="11">
    <source>
        <dbReference type="Proteomes" id="UP000008912"/>
    </source>
</evidence>
<dbReference type="PROSITE" id="PS50405">
    <property type="entry name" value="GST_CTER"/>
    <property type="match status" value="1"/>
</dbReference>
<evidence type="ECO:0000256" key="5">
    <source>
        <dbReference type="ARBA" id="ARBA00022490"/>
    </source>
</evidence>
<dbReference type="InterPro" id="IPR004045">
    <property type="entry name" value="Glutathione_S-Trfase_N"/>
</dbReference>
<evidence type="ECO:0000256" key="3">
    <source>
        <dbReference type="ARBA" id="ARBA00011738"/>
    </source>
</evidence>
<comment type="subunit">
    <text evidence="3">Homodimer.</text>
</comment>
<sequence length="176" mass="20520">MYTCGPAPDYDKSGWLKEKETLGLDFPNLPYFIDGPFKLTQSNAILRYIARKHNLCGESEEEMVRVDLLESQVMDFRMQLGAIAYNPDFEALKGPFLKQLPDKLELFSEFLGQRKWFAGEKITFADFLVYDVLDQHRMLEPKCLDSFPNLKTFLDQFEALEKISTYMKSSRFMKTP</sequence>
<evidence type="ECO:0000256" key="2">
    <source>
        <dbReference type="ARBA" id="ARBA00005861"/>
    </source>
</evidence>
<dbReference type="PANTHER" id="PTHR11571">
    <property type="entry name" value="GLUTATHIONE S-TRANSFERASE"/>
    <property type="match status" value="1"/>
</dbReference>
<dbReference type="GO" id="GO:0042802">
    <property type="term" value="F:identical protein binding"/>
    <property type="evidence" value="ECO:0007669"/>
    <property type="project" value="UniProtKB-ARBA"/>
</dbReference>
<dbReference type="Gene3D" id="1.20.1050.10">
    <property type="match status" value="1"/>
</dbReference>
<evidence type="ECO:0000256" key="7">
    <source>
        <dbReference type="ARBA" id="ARBA00023098"/>
    </source>
</evidence>
<dbReference type="InterPro" id="IPR050213">
    <property type="entry name" value="GST_superfamily"/>
</dbReference>
<keyword evidence="11" id="KW-1185">Reference proteome</keyword>
<dbReference type="FunFam" id="1.20.1050.10:FF:000083">
    <property type="entry name" value="Glutathione S-transferase Mu 1"/>
    <property type="match status" value="1"/>
</dbReference>
<dbReference type="InterPro" id="IPR010987">
    <property type="entry name" value="Glutathione-S-Trfase_C-like"/>
</dbReference>
<dbReference type="PRINTS" id="PR01267">
    <property type="entry name" value="GSTRNSFRASEM"/>
</dbReference>
<evidence type="ECO:0000256" key="6">
    <source>
        <dbReference type="ARBA" id="ARBA00022679"/>
    </source>
</evidence>
<protein>
    <recommendedName>
        <fullName evidence="4">glutathione transferase</fullName>
        <ecNumber evidence="4">2.5.1.18</ecNumber>
    </recommendedName>
</protein>
<evidence type="ECO:0000313" key="10">
    <source>
        <dbReference type="Ensembl" id="ENSAMEP00000030117.1"/>
    </source>
</evidence>
<dbReference type="GeneTree" id="ENSGT00940000154679"/>
<dbReference type="InterPro" id="IPR040079">
    <property type="entry name" value="Glutathione_S-Trfase"/>
</dbReference>
<dbReference type="InterPro" id="IPR036249">
    <property type="entry name" value="Thioredoxin-like_sf"/>
</dbReference>
<dbReference type="Gene3D" id="3.40.30.10">
    <property type="entry name" value="Glutaredoxin"/>
    <property type="match status" value="1"/>
</dbReference>
<dbReference type="GO" id="GO:0005737">
    <property type="term" value="C:cytoplasm"/>
    <property type="evidence" value="ECO:0007669"/>
    <property type="project" value="UniProtKB-SubCell"/>
</dbReference>
<dbReference type="SFLD" id="SFLDS00019">
    <property type="entry name" value="Glutathione_Transferase_(cytos"/>
    <property type="match status" value="1"/>
</dbReference>
<dbReference type="SUPFAM" id="SSF52833">
    <property type="entry name" value="Thioredoxin-like"/>
    <property type="match status" value="1"/>
</dbReference>
<accession>A0A7N5P3C7</accession>
<dbReference type="Pfam" id="PF02798">
    <property type="entry name" value="GST_N"/>
    <property type="match status" value="1"/>
</dbReference>
<dbReference type="CDD" id="cd03209">
    <property type="entry name" value="GST_C_Mu"/>
    <property type="match status" value="1"/>
</dbReference>
<evidence type="ECO:0000259" key="8">
    <source>
        <dbReference type="PROSITE" id="PS50404"/>
    </source>
</evidence>
<keyword evidence="6" id="KW-0808">Transferase</keyword>
<keyword evidence="7" id="KW-0443">Lipid metabolism</keyword>
<dbReference type="Ensembl" id="ENSAMET00000046830.1">
    <property type="protein sequence ID" value="ENSAMEP00000030117.1"/>
    <property type="gene ID" value="ENSAMEG00000029672.1"/>
</dbReference>
<dbReference type="GO" id="GO:0004364">
    <property type="term" value="F:glutathione transferase activity"/>
    <property type="evidence" value="ECO:0007669"/>
    <property type="project" value="UniProtKB-EC"/>
</dbReference>